<dbReference type="Pfam" id="PF14497">
    <property type="entry name" value="GST_C_3"/>
    <property type="match status" value="1"/>
</dbReference>
<dbReference type="SUPFAM" id="SSF47616">
    <property type="entry name" value="GST C-terminal domain-like"/>
    <property type="match status" value="1"/>
</dbReference>
<dbReference type="PROSITE" id="PS50405">
    <property type="entry name" value="GST_CTER"/>
    <property type="match status" value="1"/>
</dbReference>
<dbReference type="GO" id="GO:0006749">
    <property type="term" value="P:glutathione metabolic process"/>
    <property type="evidence" value="ECO:0007669"/>
    <property type="project" value="TreeGrafter"/>
</dbReference>
<protein>
    <submittedName>
        <fullName evidence="3">Glutathione S-transferase</fullName>
    </submittedName>
</protein>
<keyword evidence="4" id="KW-1185">Reference proteome</keyword>
<dbReference type="EMBL" id="QGMK01000666">
    <property type="protein sequence ID" value="TVY80533.1"/>
    <property type="molecule type" value="Genomic_DNA"/>
</dbReference>
<dbReference type="OrthoDB" id="414243at2759"/>
<reference evidence="3 4" key="1">
    <citation type="submission" date="2018-05" db="EMBL/GenBank/DDBJ databases">
        <title>Genome sequencing and assembly of the regulated plant pathogen Lachnellula willkommii and related sister species for the development of diagnostic species identification markers.</title>
        <authorList>
            <person name="Giroux E."/>
            <person name="Bilodeau G."/>
        </authorList>
    </citation>
    <scope>NUCLEOTIDE SEQUENCE [LARGE SCALE GENOMIC DNA]</scope>
    <source>
        <strain evidence="3 4">CBS 268.59</strain>
    </source>
</reference>
<dbReference type="CDD" id="cd03192">
    <property type="entry name" value="GST_C_Sigma_like"/>
    <property type="match status" value="1"/>
</dbReference>
<dbReference type="Gene3D" id="3.40.30.10">
    <property type="entry name" value="Glutaredoxin"/>
    <property type="match status" value="1"/>
</dbReference>
<dbReference type="Proteomes" id="UP000469558">
    <property type="component" value="Unassembled WGS sequence"/>
</dbReference>
<comment type="caution">
    <text evidence="3">The sequence shown here is derived from an EMBL/GenBank/DDBJ whole genome shotgun (WGS) entry which is preliminary data.</text>
</comment>
<accession>A0A8T9CC91</accession>
<dbReference type="InterPro" id="IPR010987">
    <property type="entry name" value="Glutathione-S-Trfase_C-like"/>
</dbReference>
<dbReference type="PANTHER" id="PTHR11571">
    <property type="entry name" value="GLUTATHIONE S-TRANSFERASE"/>
    <property type="match status" value="1"/>
</dbReference>
<evidence type="ECO:0000259" key="1">
    <source>
        <dbReference type="PROSITE" id="PS50404"/>
    </source>
</evidence>
<dbReference type="InterPro" id="IPR036282">
    <property type="entry name" value="Glutathione-S-Trfase_C_sf"/>
</dbReference>
<dbReference type="InterPro" id="IPR036249">
    <property type="entry name" value="Thioredoxin-like_sf"/>
</dbReference>
<dbReference type="InterPro" id="IPR004046">
    <property type="entry name" value="GST_C"/>
</dbReference>
<dbReference type="SUPFAM" id="SSF52833">
    <property type="entry name" value="Thioredoxin-like"/>
    <property type="match status" value="1"/>
</dbReference>
<dbReference type="GO" id="GO:0004364">
    <property type="term" value="F:glutathione transferase activity"/>
    <property type="evidence" value="ECO:0007669"/>
    <property type="project" value="TreeGrafter"/>
</dbReference>
<dbReference type="InterPro" id="IPR004045">
    <property type="entry name" value="Glutathione_S-Trfase_N"/>
</dbReference>
<evidence type="ECO:0000259" key="2">
    <source>
        <dbReference type="PROSITE" id="PS50405"/>
    </source>
</evidence>
<proteinExistence type="predicted"/>
<evidence type="ECO:0000313" key="3">
    <source>
        <dbReference type="EMBL" id="TVY80533.1"/>
    </source>
</evidence>
<name>A0A8T9CC91_9HELO</name>
<evidence type="ECO:0000313" key="4">
    <source>
        <dbReference type="Proteomes" id="UP000469558"/>
    </source>
</evidence>
<gene>
    <name evidence="3" type="primary">GST</name>
    <name evidence="3" type="ORF">LSUE1_G006592</name>
</gene>
<dbReference type="PROSITE" id="PS50404">
    <property type="entry name" value="GST_NTER"/>
    <property type="match status" value="1"/>
</dbReference>
<feature type="domain" description="GST N-terminal" evidence="1">
    <location>
        <begin position="17"/>
        <end position="105"/>
    </location>
</feature>
<dbReference type="FunFam" id="1.20.1050.10:FF:000051">
    <property type="entry name" value="Glutathione S-transferase"/>
    <property type="match status" value="1"/>
</dbReference>
<organism evidence="3 4">
    <name type="scientific">Lachnellula suecica</name>
    <dbReference type="NCBI Taxonomy" id="602035"/>
    <lineage>
        <taxon>Eukaryota</taxon>
        <taxon>Fungi</taxon>
        <taxon>Dikarya</taxon>
        <taxon>Ascomycota</taxon>
        <taxon>Pezizomycotina</taxon>
        <taxon>Leotiomycetes</taxon>
        <taxon>Helotiales</taxon>
        <taxon>Lachnaceae</taxon>
        <taxon>Lachnellula</taxon>
    </lineage>
</organism>
<feature type="domain" description="GST C-terminal" evidence="2">
    <location>
        <begin position="118"/>
        <end position="251"/>
    </location>
</feature>
<dbReference type="InterPro" id="IPR050213">
    <property type="entry name" value="GST_superfamily"/>
</dbReference>
<sequence>MATTQAAKRQKSSKDVPYELIYWPGIPGRGEHVRLALEEAGASYTDSAHQKDGMNLVLSQIDAKNVGDASNPPPLAPPILKHGDLSISQTPNILLYLGPRLGLVPSAEEDEDAIYKVNGLALTALDGLSNGPHDCHHPVATSQYYEDQKPEAKRKSADYLANRLPKFLGYFERVLQGEASKGGKWLYGGKLTYADLVLYQCLDGVKFAFPKATARMEKEGKFGKVFDLYHAVQERPKIKEYLASERRQKYSDGIYRHYPELDEE</sequence>
<dbReference type="PANTHER" id="PTHR11571:SF263">
    <property type="entry name" value="GLUTATHIONE S-TRANSFERASE"/>
    <property type="match status" value="1"/>
</dbReference>
<dbReference type="Gene3D" id="1.20.1050.10">
    <property type="match status" value="1"/>
</dbReference>
<dbReference type="AlphaFoldDB" id="A0A8T9CC91"/>